<dbReference type="EMBL" id="JAWJWE010000036">
    <property type="protein sequence ID" value="KAK6628381.1"/>
    <property type="molecule type" value="Genomic_DNA"/>
</dbReference>
<name>A0AAN8NYX3_POLSC</name>
<protein>
    <submittedName>
        <fullName evidence="1">Uncharacterized protein</fullName>
    </submittedName>
</protein>
<organism evidence="1 2">
    <name type="scientific">Polyplax serrata</name>
    <name type="common">Common mouse louse</name>
    <dbReference type="NCBI Taxonomy" id="468196"/>
    <lineage>
        <taxon>Eukaryota</taxon>
        <taxon>Metazoa</taxon>
        <taxon>Ecdysozoa</taxon>
        <taxon>Arthropoda</taxon>
        <taxon>Hexapoda</taxon>
        <taxon>Insecta</taxon>
        <taxon>Pterygota</taxon>
        <taxon>Neoptera</taxon>
        <taxon>Paraneoptera</taxon>
        <taxon>Psocodea</taxon>
        <taxon>Troctomorpha</taxon>
        <taxon>Phthiraptera</taxon>
        <taxon>Anoplura</taxon>
        <taxon>Polyplacidae</taxon>
        <taxon>Polyplax</taxon>
    </lineage>
</organism>
<dbReference type="Proteomes" id="UP001372834">
    <property type="component" value="Unassembled WGS sequence"/>
</dbReference>
<accession>A0AAN8NYX3</accession>
<comment type="caution">
    <text evidence="1">The sequence shown here is derived from an EMBL/GenBank/DDBJ whole genome shotgun (WGS) entry which is preliminary data.</text>
</comment>
<dbReference type="AlphaFoldDB" id="A0AAN8NYX3"/>
<sequence>MSPIGVNFGALIALIYSVGVTRAWPLLSYVNTTQGEHADSGGGTFDFDDTNVGHLRQEKVLNFIALPESKECTSEDGRRSGICLNAYECKIQEGVSQGQCALGFGVCCVCKYCIEYINKLKILFPSKRKKD</sequence>
<gene>
    <name evidence="1" type="ORF">RUM43_002193</name>
</gene>
<evidence type="ECO:0000313" key="1">
    <source>
        <dbReference type="EMBL" id="KAK6628381.1"/>
    </source>
</evidence>
<evidence type="ECO:0000313" key="2">
    <source>
        <dbReference type="Proteomes" id="UP001372834"/>
    </source>
</evidence>
<proteinExistence type="predicted"/>
<reference evidence="1 2" key="1">
    <citation type="submission" date="2023-10" db="EMBL/GenBank/DDBJ databases">
        <title>Genomes of two closely related lineages of the louse Polyplax serrata with different host specificities.</title>
        <authorList>
            <person name="Martinu J."/>
            <person name="Tarabai H."/>
            <person name="Stefka J."/>
            <person name="Hypsa V."/>
        </authorList>
    </citation>
    <scope>NUCLEOTIDE SEQUENCE [LARGE SCALE GENOMIC DNA]</scope>
    <source>
        <strain evidence="1">HR10_N</strain>
    </source>
</reference>